<dbReference type="InterPro" id="IPR016039">
    <property type="entry name" value="Thiolase-like"/>
</dbReference>
<dbReference type="GO" id="GO:0004315">
    <property type="term" value="F:3-oxoacyl-[acyl-carrier-protein] synthase activity"/>
    <property type="evidence" value="ECO:0007669"/>
    <property type="project" value="InterPro"/>
</dbReference>
<evidence type="ECO:0000259" key="1">
    <source>
        <dbReference type="Pfam" id="PF08545"/>
    </source>
</evidence>
<dbReference type="SUPFAM" id="SSF53901">
    <property type="entry name" value="Thiolase-like"/>
    <property type="match status" value="2"/>
</dbReference>
<gene>
    <name evidence="2" type="ORF">NI17_004915</name>
</gene>
<dbReference type="EMBL" id="CP063196">
    <property type="protein sequence ID" value="UOE20564.1"/>
    <property type="molecule type" value="Genomic_DNA"/>
</dbReference>
<proteinExistence type="predicted"/>
<feature type="domain" description="Beta-ketoacyl-[acyl-carrier-protein] synthase III N-terminal" evidence="1">
    <location>
        <begin position="86"/>
        <end position="158"/>
    </location>
</feature>
<protein>
    <recommendedName>
        <fullName evidence="1">Beta-ketoacyl-[acyl-carrier-protein] synthase III N-terminal domain-containing protein</fullName>
    </recommendedName>
</protein>
<dbReference type="GO" id="GO:0006633">
    <property type="term" value="P:fatty acid biosynthetic process"/>
    <property type="evidence" value="ECO:0007669"/>
    <property type="project" value="InterPro"/>
</dbReference>
<dbReference type="InterPro" id="IPR013751">
    <property type="entry name" value="ACP_syn_III_N"/>
</dbReference>
<dbReference type="PANTHER" id="PTHR34069:SF2">
    <property type="entry name" value="BETA-KETOACYL-[ACYL-CARRIER-PROTEIN] SYNTHASE III"/>
    <property type="match status" value="1"/>
</dbReference>
<organism evidence="2 3">
    <name type="scientific">Thermobifida halotolerans</name>
    <dbReference type="NCBI Taxonomy" id="483545"/>
    <lineage>
        <taxon>Bacteria</taxon>
        <taxon>Bacillati</taxon>
        <taxon>Actinomycetota</taxon>
        <taxon>Actinomycetes</taxon>
        <taxon>Streptosporangiales</taxon>
        <taxon>Nocardiopsidaceae</taxon>
        <taxon>Thermobifida</taxon>
    </lineage>
</organism>
<keyword evidence="3" id="KW-1185">Reference proteome</keyword>
<dbReference type="Pfam" id="PF08545">
    <property type="entry name" value="ACP_syn_III"/>
    <property type="match status" value="1"/>
</dbReference>
<dbReference type="KEGG" id="thao:NI17_004915"/>
<name>A0AA97M4Q2_9ACTN</name>
<evidence type="ECO:0000313" key="2">
    <source>
        <dbReference type="EMBL" id="UOE20564.1"/>
    </source>
</evidence>
<sequence length="306" mass="31411">MGTVIRATAVSTDPAVHSSVDHSALAAEACIERAGITPDQVDLLINTGVYRDRNMSEPAMAALVQQRLGINPDHVRFPTARPALSFDLMNGACGVLDAVRVGADFITTGSAEYVLVVSGDAHPSNDPERARATGFPYATMGAAMLLERSPREDAGFGRVHSSPVSADAAPLVEGYTDSSRMGADGRGTVTVRRAPETADVLADLAAATVRACAEAQRVDLRAALLVASQPHPGFPAEVAARLGLPADAAATATGVDGDPHTSALTLAYHQAAAAGRVGDRPVVFVAVGAGPACSCAVYRPADPAPR</sequence>
<dbReference type="GO" id="GO:0044550">
    <property type="term" value="P:secondary metabolite biosynthetic process"/>
    <property type="evidence" value="ECO:0007669"/>
    <property type="project" value="TreeGrafter"/>
</dbReference>
<dbReference type="PANTHER" id="PTHR34069">
    <property type="entry name" value="3-OXOACYL-[ACYL-CARRIER-PROTEIN] SYNTHASE 3"/>
    <property type="match status" value="1"/>
</dbReference>
<dbReference type="RefSeq" id="WP_068691874.1">
    <property type="nucleotide sequence ID" value="NZ_CP063196.1"/>
</dbReference>
<evidence type="ECO:0000313" key="3">
    <source>
        <dbReference type="Proteomes" id="UP000265719"/>
    </source>
</evidence>
<dbReference type="AlphaFoldDB" id="A0AA97M4Q2"/>
<dbReference type="Gene3D" id="3.40.47.10">
    <property type="match status" value="2"/>
</dbReference>
<reference evidence="2" key="1">
    <citation type="submission" date="2020-10" db="EMBL/GenBank/DDBJ databases">
        <title>De novo genome project of the cellulose decomposer Thermobifida halotolerans type strain.</title>
        <authorList>
            <person name="Nagy I."/>
            <person name="Horvath B."/>
            <person name="Kukolya J."/>
            <person name="Nagy I."/>
            <person name="Orsini M."/>
        </authorList>
    </citation>
    <scope>NUCLEOTIDE SEQUENCE</scope>
    <source>
        <strain evidence="2">DSM 44931</strain>
    </source>
</reference>
<dbReference type="Proteomes" id="UP000265719">
    <property type="component" value="Chromosome"/>
</dbReference>
<accession>A0AA97M4Q2</accession>